<evidence type="ECO:0000313" key="3">
    <source>
        <dbReference type="EMBL" id="RMS49224.1"/>
    </source>
</evidence>
<dbReference type="Proteomes" id="UP000050469">
    <property type="component" value="Unassembled WGS sequence"/>
</dbReference>
<dbReference type="EMBL" id="LJQO01000067">
    <property type="protein sequence ID" value="KPX79446.1"/>
    <property type="molecule type" value="Genomic_DNA"/>
</dbReference>
<evidence type="ECO:0000313" key="2">
    <source>
        <dbReference type="EMBL" id="KPX79446.1"/>
    </source>
</evidence>
<evidence type="ECO:0000313" key="4">
    <source>
        <dbReference type="Proteomes" id="UP000050469"/>
    </source>
</evidence>
<dbReference type="PROSITE" id="PS51257">
    <property type="entry name" value="PROKAR_LIPOPROTEIN"/>
    <property type="match status" value="1"/>
</dbReference>
<dbReference type="Proteomes" id="UP000270873">
    <property type="component" value="Unassembled WGS sequence"/>
</dbReference>
<gene>
    <name evidence="2" type="ORF">ALO53_200094</name>
    <name evidence="3" type="ORF">ALP66_200071</name>
</gene>
<evidence type="ECO:0000313" key="5">
    <source>
        <dbReference type="Proteomes" id="UP000270873"/>
    </source>
</evidence>
<accession>A0A0P9U4L6</accession>
<comment type="caution">
    <text evidence="2">The sequence shown here is derived from an EMBL/GenBank/DDBJ whole genome shotgun (WGS) entry which is preliminary data.</text>
</comment>
<dbReference type="AlphaFoldDB" id="A0A0P9U4L6"/>
<protein>
    <submittedName>
        <fullName evidence="2">Toxin-antitoxin system protein</fullName>
    </submittedName>
</protein>
<dbReference type="EMBL" id="RBSP01000352">
    <property type="protein sequence ID" value="RMS49224.1"/>
    <property type="molecule type" value="Genomic_DNA"/>
</dbReference>
<sequence>MRAQIFAAAIALLMGCGNKQQERPEIEAAKAQQAVADDAQCQSYGVKPGSDAYVGCRMQLDSRRAQSDEIRRQRALQMLINGQQPHAQTNCTSTTYGRTTNTNCR</sequence>
<feature type="region of interest" description="Disordered" evidence="1">
    <location>
        <begin position="86"/>
        <end position="105"/>
    </location>
</feature>
<evidence type="ECO:0000256" key="1">
    <source>
        <dbReference type="SAM" id="MobiDB-lite"/>
    </source>
</evidence>
<feature type="compositionally biased region" description="Low complexity" evidence="1">
    <location>
        <begin position="89"/>
        <end position="105"/>
    </location>
</feature>
<name>A0A0P9U4L6_PSEA0</name>
<proteinExistence type="predicted"/>
<organism evidence="2 4">
    <name type="scientific">Pseudomonas amygdali pv. photiniae</name>
    <dbReference type="NCBI Taxonomy" id="251724"/>
    <lineage>
        <taxon>Bacteria</taxon>
        <taxon>Pseudomonadati</taxon>
        <taxon>Pseudomonadota</taxon>
        <taxon>Gammaproteobacteria</taxon>
        <taxon>Pseudomonadales</taxon>
        <taxon>Pseudomonadaceae</taxon>
        <taxon>Pseudomonas</taxon>
        <taxon>Pseudomonas amygdali</taxon>
    </lineage>
</organism>
<dbReference type="PATRIC" id="fig|251724.3.peg.5694"/>
<reference evidence="3 5" key="2">
    <citation type="submission" date="2018-08" db="EMBL/GenBank/DDBJ databases">
        <title>Recombination of ecologically and evolutionarily significant loci maintains genetic cohesion in the Pseudomonas syringae species complex.</title>
        <authorList>
            <person name="Dillon M."/>
            <person name="Thakur S."/>
            <person name="Almeida R.N.D."/>
            <person name="Weir B.S."/>
            <person name="Guttman D.S."/>
        </authorList>
    </citation>
    <scope>NUCLEOTIDE SEQUENCE [LARGE SCALE GENOMIC DNA]</scope>
    <source>
        <strain evidence="3 5">ICMP 7847</strain>
    </source>
</reference>
<reference evidence="2 4" key="1">
    <citation type="submission" date="2015-09" db="EMBL/GenBank/DDBJ databases">
        <title>Genome announcement of multiple Pseudomonas syringae strains.</title>
        <authorList>
            <person name="Thakur S."/>
            <person name="Wang P.W."/>
            <person name="Gong Y."/>
            <person name="Weir B.S."/>
            <person name="Guttman D.S."/>
        </authorList>
    </citation>
    <scope>NUCLEOTIDE SEQUENCE [LARGE SCALE GENOMIC DNA]</scope>
    <source>
        <strain evidence="2 4">ICMP7840</strain>
    </source>
</reference>